<name>A0A0F4LUY7_9LACO</name>
<dbReference type="SUPFAM" id="SSF88946">
    <property type="entry name" value="Sigma2 domain of RNA polymerase sigma factors"/>
    <property type="match status" value="1"/>
</dbReference>
<sequence length="194" mass="22752">MANKGLIEQELRWIDQVKQDKCSWCLECLFNKYRPLVENLRQIYHLQLFDRDDWYQEALLVCYETCLIFNAARGSKFGSFYKLRLQNRIANLIRQQLAFKRRSNVAALSFEHLLDLDPDLEGWLRPAMSPLYIEEIVETKRYVQQLSPVELQSLRIVLGQCSLEQAAQRSIYSTAQLQRAIGRSHGKLRLLLCG</sequence>
<protein>
    <submittedName>
        <fullName evidence="1">Uncharacterized protein</fullName>
    </submittedName>
</protein>
<organism evidence="1 2">
    <name type="scientific">Bombilactobacillus mellifer</name>
    <dbReference type="NCBI Taxonomy" id="1218492"/>
    <lineage>
        <taxon>Bacteria</taxon>
        <taxon>Bacillati</taxon>
        <taxon>Bacillota</taxon>
        <taxon>Bacilli</taxon>
        <taxon>Lactobacillales</taxon>
        <taxon>Lactobacillaceae</taxon>
        <taxon>Bombilactobacillus</taxon>
    </lineage>
</organism>
<evidence type="ECO:0000313" key="2">
    <source>
        <dbReference type="Proteomes" id="UP000033558"/>
    </source>
</evidence>
<dbReference type="OrthoDB" id="1767844at2"/>
<dbReference type="Proteomes" id="UP000033558">
    <property type="component" value="Unassembled WGS sequence"/>
</dbReference>
<dbReference type="GO" id="GO:0006352">
    <property type="term" value="P:DNA-templated transcription initiation"/>
    <property type="evidence" value="ECO:0007669"/>
    <property type="project" value="InterPro"/>
</dbReference>
<dbReference type="InterPro" id="IPR013325">
    <property type="entry name" value="RNA_pol_sigma_r2"/>
</dbReference>
<dbReference type="AlphaFoldDB" id="A0A0F4LUY7"/>
<proteinExistence type="predicted"/>
<dbReference type="EMBL" id="JXJQ01000005">
    <property type="protein sequence ID" value="KJY62572.1"/>
    <property type="molecule type" value="Genomic_DNA"/>
</dbReference>
<accession>A0A0F4LUY7</accession>
<dbReference type="STRING" id="1218492.JG30_03610"/>
<comment type="caution">
    <text evidence="1">The sequence shown here is derived from an EMBL/GenBank/DDBJ whole genome shotgun (WGS) entry which is preliminary data.</text>
</comment>
<dbReference type="RefSeq" id="WP_046315703.1">
    <property type="nucleotide sequence ID" value="NZ_JAMBKK010000004.1"/>
</dbReference>
<dbReference type="HOGENOM" id="CLU_090333_1_2_9"/>
<dbReference type="PATRIC" id="fig|1218492.5.peg.483"/>
<gene>
    <name evidence="1" type="ORF">JG30_03610</name>
</gene>
<reference evidence="1 2" key="1">
    <citation type="submission" date="2015-01" db="EMBL/GenBank/DDBJ databases">
        <title>Comparative genomics of the lactic acid bacteria isolated from the honey bee gut.</title>
        <authorList>
            <person name="Ellegaard K.M."/>
            <person name="Tamarit D."/>
            <person name="Javelind E."/>
            <person name="Olofsson T."/>
            <person name="Andersson S.G."/>
            <person name="Vasquez A."/>
        </authorList>
    </citation>
    <scope>NUCLEOTIDE SEQUENCE [LARGE SCALE GENOMIC DNA]</scope>
    <source>
        <strain evidence="1 2">Bin4</strain>
    </source>
</reference>
<evidence type="ECO:0000313" key="1">
    <source>
        <dbReference type="EMBL" id="KJY62572.1"/>
    </source>
</evidence>
<keyword evidence="2" id="KW-1185">Reference proteome</keyword>
<dbReference type="GO" id="GO:0003700">
    <property type="term" value="F:DNA-binding transcription factor activity"/>
    <property type="evidence" value="ECO:0007669"/>
    <property type="project" value="InterPro"/>
</dbReference>